<feature type="compositionally biased region" description="Basic residues" evidence="4">
    <location>
        <begin position="180"/>
        <end position="191"/>
    </location>
</feature>
<reference evidence="6" key="1">
    <citation type="submission" date="2015-09" db="EMBL/GenBank/DDBJ databases">
        <authorList>
            <person name="Fill T.P."/>
            <person name="Baretta J.F."/>
            <person name="de Almeida L.G."/>
            <person name="Rocha M."/>
            <person name="de Souza D.H."/>
            <person name="Malavazi I."/>
            <person name="Cerdeira L.T."/>
            <person name="Hong H."/>
            <person name="Samborskyy M."/>
            <person name="de Vasconcelos A.T."/>
            <person name="Leadlay P."/>
            <person name="Rodrigues-Filho E."/>
        </authorList>
    </citation>
    <scope>NUCLEOTIDE SEQUENCE [LARGE SCALE GENOMIC DNA]</scope>
    <source>
        <strain evidence="6">LaBioMMi 136</strain>
    </source>
</reference>
<dbReference type="GO" id="GO:0000028">
    <property type="term" value="P:ribosomal small subunit assembly"/>
    <property type="evidence" value="ECO:0007669"/>
    <property type="project" value="TreeGrafter"/>
</dbReference>
<comment type="caution">
    <text evidence="5">The sequence shown here is derived from an EMBL/GenBank/DDBJ whole genome shotgun (WGS) entry which is preliminary data.</text>
</comment>
<dbReference type="GO" id="GO:0003723">
    <property type="term" value="F:RNA binding"/>
    <property type="evidence" value="ECO:0007669"/>
    <property type="project" value="TreeGrafter"/>
</dbReference>
<dbReference type="GO" id="GO:0006412">
    <property type="term" value="P:translation"/>
    <property type="evidence" value="ECO:0007669"/>
    <property type="project" value="InterPro"/>
</dbReference>
<comment type="similarity">
    <text evidence="1">Belongs to the eukaryotic ribosomal protein eS19 family.</text>
</comment>
<dbReference type="PROSITE" id="PS00628">
    <property type="entry name" value="RIBOSOMAL_S19E"/>
    <property type="match status" value="1"/>
</dbReference>
<dbReference type="InterPro" id="IPR036390">
    <property type="entry name" value="WH_DNA-bd_sf"/>
</dbReference>
<proteinExistence type="inferred from homology"/>
<evidence type="ECO:0000313" key="6">
    <source>
        <dbReference type="Proteomes" id="UP000190744"/>
    </source>
</evidence>
<dbReference type="SMART" id="SM01413">
    <property type="entry name" value="Ribosomal_S19e"/>
    <property type="match status" value="1"/>
</dbReference>
<keyword evidence="2 5" id="KW-0689">Ribosomal protein</keyword>
<dbReference type="InterPro" id="IPR018277">
    <property type="entry name" value="Ribosomal_eS19_CS"/>
</dbReference>
<name>A0A1S9S199_PENBI</name>
<evidence type="ECO:0000313" key="5">
    <source>
        <dbReference type="EMBL" id="OOQ91341.1"/>
    </source>
</evidence>
<dbReference type="Pfam" id="PF01090">
    <property type="entry name" value="Ribosomal_S19e"/>
    <property type="match status" value="1"/>
</dbReference>
<dbReference type="Gene3D" id="1.10.10.10">
    <property type="entry name" value="Winged helix-like DNA-binding domain superfamily/Winged helix DNA-binding domain"/>
    <property type="match status" value="1"/>
</dbReference>
<dbReference type="InterPro" id="IPR036388">
    <property type="entry name" value="WH-like_DNA-bd_sf"/>
</dbReference>
<dbReference type="PANTHER" id="PTHR11710:SF0">
    <property type="entry name" value="40S RIBOSOMAL PROTEIN S19"/>
    <property type="match status" value="1"/>
</dbReference>
<dbReference type="PANTHER" id="PTHR11710">
    <property type="entry name" value="40S RIBOSOMAL PROTEIN S19"/>
    <property type="match status" value="1"/>
</dbReference>
<dbReference type="EMBL" id="LJBN01000005">
    <property type="protein sequence ID" value="OOQ91341.1"/>
    <property type="molecule type" value="Genomic_DNA"/>
</dbReference>
<evidence type="ECO:0000256" key="3">
    <source>
        <dbReference type="ARBA" id="ARBA00023274"/>
    </source>
</evidence>
<dbReference type="FunFam" id="1.10.10.10:FF:000118">
    <property type="entry name" value="40S ribosomal protein S19"/>
    <property type="match status" value="1"/>
</dbReference>
<dbReference type="GO" id="GO:0022627">
    <property type="term" value="C:cytosolic small ribosomal subunit"/>
    <property type="evidence" value="ECO:0007669"/>
    <property type="project" value="UniProtKB-ARBA"/>
</dbReference>
<dbReference type="InterPro" id="IPR001266">
    <property type="entry name" value="Ribosomal_eS19"/>
</dbReference>
<dbReference type="SUPFAM" id="SSF46785">
    <property type="entry name" value="Winged helix' DNA-binding domain"/>
    <property type="match status" value="1"/>
</dbReference>
<evidence type="ECO:0000256" key="1">
    <source>
        <dbReference type="ARBA" id="ARBA00010014"/>
    </source>
</evidence>
<gene>
    <name evidence="5" type="ORF">PEBR_00173</name>
</gene>
<organism evidence="5 6">
    <name type="scientific">Penicillium brasilianum</name>
    <dbReference type="NCBI Taxonomy" id="104259"/>
    <lineage>
        <taxon>Eukaryota</taxon>
        <taxon>Fungi</taxon>
        <taxon>Dikarya</taxon>
        <taxon>Ascomycota</taxon>
        <taxon>Pezizomycotina</taxon>
        <taxon>Eurotiomycetes</taxon>
        <taxon>Eurotiomycetidae</taxon>
        <taxon>Eurotiales</taxon>
        <taxon>Aspergillaceae</taxon>
        <taxon>Penicillium</taxon>
    </lineage>
</organism>
<dbReference type="Proteomes" id="UP000190744">
    <property type="component" value="Unassembled WGS sequence"/>
</dbReference>
<accession>A0A1S9S199</accession>
<sequence length="250" mass="27383">MGGVSVRDVDVSVLENLMAPVRLVVGWHRVHGKRWHTLSDSKSPVSPIADSAGRESAVPTDVILRGLDITEPPGSADQDFMVEPQGMEMPFEDEPDTSATLHIGPDHARPAAQKFIAAYSAFLKRQGKLPIPGWVDTVKTSASNELPPQDADWFYVRAAAVARHIYMRKTVGVGRLRKVHGSTKNRGARPAHHVDASGSVDRKALQALEKIGVLEVDEEKGGRRITQSGQRDLDRIAKTTVDEDEESDEE</sequence>
<evidence type="ECO:0000256" key="4">
    <source>
        <dbReference type="SAM" id="MobiDB-lite"/>
    </source>
</evidence>
<feature type="region of interest" description="Disordered" evidence="4">
    <location>
        <begin position="180"/>
        <end position="199"/>
    </location>
</feature>
<protein>
    <submittedName>
        <fullName evidence="5">40S ribosomal protein S19</fullName>
    </submittedName>
</protein>
<feature type="region of interest" description="Disordered" evidence="4">
    <location>
        <begin position="219"/>
        <end position="250"/>
    </location>
</feature>
<feature type="compositionally biased region" description="Basic and acidic residues" evidence="4">
    <location>
        <begin position="231"/>
        <end position="241"/>
    </location>
</feature>
<dbReference type="GO" id="GO:0003735">
    <property type="term" value="F:structural constituent of ribosome"/>
    <property type="evidence" value="ECO:0007669"/>
    <property type="project" value="InterPro"/>
</dbReference>
<dbReference type="AlphaFoldDB" id="A0A1S9S199"/>
<keyword evidence="3" id="KW-0687">Ribonucleoprotein</keyword>
<evidence type="ECO:0000256" key="2">
    <source>
        <dbReference type="ARBA" id="ARBA00022980"/>
    </source>
</evidence>